<evidence type="ECO:0000256" key="1">
    <source>
        <dbReference type="SAM" id="MobiDB-lite"/>
    </source>
</evidence>
<dbReference type="PANTHER" id="PTHR42782:SF4">
    <property type="entry name" value="DUF455 DOMAIN-CONTAINING PROTEIN"/>
    <property type="match status" value="1"/>
</dbReference>
<feature type="region of interest" description="Disordered" evidence="1">
    <location>
        <begin position="41"/>
        <end position="60"/>
    </location>
</feature>
<accession>A0A285BXK1</accession>
<dbReference type="Proteomes" id="UP000242498">
    <property type="component" value="Chromosome I"/>
</dbReference>
<dbReference type="AlphaFoldDB" id="A0A285BXK1"/>
<dbReference type="OrthoDB" id="9778629at2"/>
<dbReference type="PANTHER" id="PTHR42782">
    <property type="entry name" value="SI:CH73-314G15.3"/>
    <property type="match status" value="1"/>
</dbReference>
<dbReference type="InterPro" id="IPR009078">
    <property type="entry name" value="Ferritin-like_SF"/>
</dbReference>
<name>A0A285BXK1_9PROT</name>
<dbReference type="CDD" id="cd00657">
    <property type="entry name" value="Ferritin_like"/>
    <property type="match status" value="1"/>
</dbReference>
<protein>
    <submittedName>
        <fullName evidence="2">Uncharacterized conserved protein, contains ferritin-like DUF455 domain</fullName>
    </submittedName>
</protein>
<organism evidence="2 3">
    <name type="scientific">Nitrosomonas ureae</name>
    <dbReference type="NCBI Taxonomy" id="44577"/>
    <lineage>
        <taxon>Bacteria</taxon>
        <taxon>Pseudomonadati</taxon>
        <taxon>Pseudomonadota</taxon>
        <taxon>Betaproteobacteria</taxon>
        <taxon>Nitrosomonadales</taxon>
        <taxon>Nitrosomonadaceae</taxon>
        <taxon>Nitrosomonas</taxon>
    </lineage>
</organism>
<dbReference type="RefSeq" id="WP_096292684.1">
    <property type="nucleotide sequence ID" value="NZ_LT907782.1"/>
</dbReference>
<proteinExistence type="predicted"/>
<dbReference type="InterPro" id="IPR007402">
    <property type="entry name" value="DUF455"/>
</dbReference>
<gene>
    <name evidence="2" type="ORF">SAMN06296273_1483</name>
</gene>
<dbReference type="InterPro" id="IPR012347">
    <property type="entry name" value="Ferritin-like"/>
</dbReference>
<reference evidence="2 3" key="1">
    <citation type="submission" date="2017-08" db="EMBL/GenBank/DDBJ databases">
        <authorList>
            <person name="de Groot N.N."/>
        </authorList>
    </citation>
    <scope>NUCLEOTIDE SEQUENCE [LARGE SCALE GENOMIC DNA]</scope>
    <source>
        <strain evidence="2 3">Nm15</strain>
    </source>
</reference>
<dbReference type="SUPFAM" id="SSF47240">
    <property type="entry name" value="Ferritin-like"/>
    <property type="match status" value="1"/>
</dbReference>
<sequence length="268" mass="30430">MENLFDAAESCLSACEIKEKLQLTEQTAQAWRDGLLSLESKSAPKPVDEPGRPGKPILVSAGDVPKRRLGTPAGLAALIHAVTHIEFNAINLAWDAVYRFRDLPQQFYSDWVHIAIEEAYHFQLLRQRLNELNSDYGDLPAHNGLWDMARHTAFDPLVRMALVPRVLEARGLDVTPGIIERLRQAGDDRTIAVLEIILRDEVGHVAIGSHWFKYLCQQRQLDSEQLFRELITQYFTGRICGPFHYEARQRAGFSAAELSALEHLRHTR</sequence>
<evidence type="ECO:0000313" key="3">
    <source>
        <dbReference type="Proteomes" id="UP000242498"/>
    </source>
</evidence>
<dbReference type="InterPro" id="IPR011197">
    <property type="entry name" value="UCP012318"/>
</dbReference>
<dbReference type="PIRSF" id="PIRSF012318">
    <property type="entry name" value="UCP012318"/>
    <property type="match status" value="1"/>
</dbReference>
<dbReference type="EMBL" id="LT907782">
    <property type="protein sequence ID" value="SNX60024.1"/>
    <property type="molecule type" value="Genomic_DNA"/>
</dbReference>
<evidence type="ECO:0000313" key="2">
    <source>
        <dbReference type="EMBL" id="SNX60024.1"/>
    </source>
</evidence>
<dbReference type="Gene3D" id="1.20.1260.10">
    <property type="match status" value="1"/>
</dbReference>
<dbReference type="Pfam" id="PF04305">
    <property type="entry name" value="DUF455"/>
    <property type="match status" value="1"/>
</dbReference>